<evidence type="ECO:0000256" key="2">
    <source>
        <dbReference type="ARBA" id="ARBA00004742"/>
    </source>
</evidence>
<protein>
    <recommendedName>
        <fullName evidence="11">L-serine dehydratase</fullName>
        <ecNumber evidence="11">4.3.1.17</ecNumber>
    </recommendedName>
</protein>
<comment type="pathway">
    <text evidence="2">Carbohydrate biosynthesis; gluconeogenesis.</text>
</comment>
<name>A0A1G6Z8J3_PEPNI</name>
<evidence type="ECO:0000256" key="4">
    <source>
        <dbReference type="ARBA" id="ARBA00022432"/>
    </source>
</evidence>
<feature type="domain" description="Serine dehydratase-like alpha subunit" evidence="12">
    <location>
        <begin position="14"/>
        <end position="274"/>
    </location>
</feature>
<evidence type="ECO:0000256" key="11">
    <source>
        <dbReference type="RuleBase" id="RU366059"/>
    </source>
</evidence>
<dbReference type="EMBL" id="FNAF01000012">
    <property type="protein sequence ID" value="SDD98613.1"/>
    <property type="molecule type" value="Genomic_DNA"/>
</dbReference>
<keyword evidence="6 11" id="KW-0479">Metal-binding</keyword>
<evidence type="ECO:0000256" key="7">
    <source>
        <dbReference type="ARBA" id="ARBA00023004"/>
    </source>
</evidence>
<keyword evidence="4 11" id="KW-0312">Gluconeogenesis</keyword>
<comment type="catalytic activity">
    <reaction evidence="10 11">
        <text>L-serine = pyruvate + NH4(+)</text>
        <dbReference type="Rhea" id="RHEA:19169"/>
        <dbReference type="ChEBI" id="CHEBI:15361"/>
        <dbReference type="ChEBI" id="CHEBI:28938"/>
        <dbReference type="ChEBI" id="CHEBI:33384"/>
        <dbReference type="EC" id="4.3.1.17"/>
    </reaction>
</comment>
<dbReference type="Pfam" id="PF03313">
    <property type="entry name" value="SDH_alpha"/>
    <property type="match status" value="1"/>
</dbReference>
<evidence type="ECO:0000256" key="8">
    <source>
        <dbReference type="ARBA" id="ARBA00023014"/>
    </source>
</evidence>
<sequence>MYTSAKELLAACEESGLSLAEMTLRHECDKTGTAREDYLKGLKGRLAVMRESGERARKSPLISLSGLTGGNAHRVAQLPPEQSYLGPLPLKAMAIALSTSEVNARMGKIVAAPTAGAAGILPAAILIAEDQLNLSEEALIEGLLVAIAIGYIIATNATVSGAEGGCQVECGAAAAMAAGALVYLRKGAPSAVFEAASFALINIMGLVCDPVGGLVEFPCALRNAGGVVNAMSAADLALAGVTSLVPFDEVVQALYEVGRALPVQYRETAQGGMATTPSARQACTSCGLKSD</sequence>
<dbReference type="PANTHER" id="PTHR30182:SF1">
    <property type="entry name" value="L-SERINE DEHYDRATASE 1"/>
    <property type="match status" value="1"/>
</dbReference>
<keyword evidence="9 11" id="KW-0456">Lyase</keyword>
<dbReference type="InterPro" id="IPR051318">
    <property type="entry name" value="Fe-S_L-Ser"/>
</dbReference>
<dbReference type="GO" id="GO:0003941">
    <property type="term" value="F:L-serine ammonia-lyase activity"/>
    <property type="evidence" value="ECO:0007669"/>
    <property type="project" value="UniProtKB-UniRule"/>
</dbReference>
<evidence type="ECO:0000256" key="10">
    <source>
        <dbReference type="ARBA" id="ARBA00049406"/>
    </source>
</evidence>
<dbReference type="OrthoDB" id="9805537at2"/>
<evidence type="ECO:0000256" key="3">
    <source>
        <dbReference type="ARBA" id="ARBA00008636"/>
    </source>
</evidence>
<evidence type="ECO:0000313" key="14">
    <source>
        <dbReference type="Proteomes" id="UP000198995"/>
    </source>
</evidence>
<proteinExistence type="inferred from homology"/>
<dbReference type="AlphaFoldDB" id="A0A1G6Z8J3"/>
<evidence type="ECO:0000256" key="1">
    <source>
        <dbReference type="ARBA" id="ARBA00001966"/>
    </source>
</evidence>
<gene>
    <name evidence="13" type="ORF">SAMN04489866_11221</name>
</gene>
<dbReference type="RefSeq" id="WP_091792224.1">
    <property type="nucleotide sequence ID" value="NZ_FNAF01000012.1"/>
</dbReference>
<dbReference type="GO" id="GO:0006094">
    <property type="term" value="P:gluconeogenesis"/>
    <property type="evidence" value="ECO:0007669"/>
    <property type="project" value="UniProtKB-KW"/>
</dbReference>
<dbReference type="EC" id="4.3.1.17" evidence="11"/>
<dbReference type="PANTHER" id="PTHR30182">
    <property type="entry name" value="L-SERINE DEHYDRATASE"/>
    <property type="match status" value="1"/>
</dbReference>
<dbReference type="NCBIfam" id="TIGR00718">
    <property type="entry name" value="sda_alpha"/>
    <property type="match status" value="1"/>
</dbReference>
<evidence type="ECO:0000256" key="5">
    <source>
        <dbReference type="ARBA" id="ARBA00022485"/>
    </source>
</evidence>
<keyword evidence="14" id="KW-1185">Reference proteome</keyword>
<comment type="similarity">
    <text evidence="3 11">Belongs to the iron-sulfur dependent L-serine dehydratase family.</text>
</comment>
<keyword evidence="5 11" id="KW-0004">4Fe-4S</keyword>
<dbReference type="Proteomes" id="UP000198995">
    <property type="component" value="Unassembled WGS sequence"/>
</dbReference>
<dbReference type="GO" id="GO:0051539">
    <property type="term" value="F:4 iron, 4 sulfur cluster binding"/>
    <property type="evidence" value="ECO:0007669"/>
    <property type="project" value="UniProtKB-UniRule"/>
</dbReference>
<evidence type="ECO:0000259" key="12">
    <source>
        <dbReference type="Pfam" id="PF03313"/>
    </source>
</evidence>
<evidence type="ECO:0000256" key="6">
    <source>
        <dbReference type="ARBA" id="ARBA00022723"/>
    </source>
</evidence>
<evidence type="ECO:0000313" key="13">
    <source>
        <dbReference type="EMBL" id="SDD98613.1"/>
    </source>
</evidence>
<dbReference type="GO" id="GO:0046872">
    <property type="term" value="F:metal ion binding"/>
    <property type="evidence" value="ECO:0007669"/>
    <property type="project" value="UniProtKB-KW"/>
</dbReference>
<dbReference type="InterPro" id="IPR004642">
    <property type="entry name" value="Ser_deHydtase_asu"/>
</dbReference>
<comment type="cofactor">
    <cofactor evidence="1 11">
        <name>[4Fe-4S] cluster</name>
        <dbReference type="ChEBI" id="CHEBI:49883"/>
    </cofactor>
</comment>
<organism evidence="13 14">
    <name type="scientific">Peptococcus niger</name>
    <dbReference type="NCBI Taxonomy" id="2741"/>
    <lineage>
        <taxon>Bacteria</taxon>
        <taxon>Bacillati</taxon>
        <taxon>Bacillota</taxon>
        <taxon>Clostridia</taxon>
        <taxon>Eubacteriales</taxon>
        <taxon>Peptococcaceae</taxon>
        <taxon>Peptococcus</taxon>
    </lineage>
</organism>
<reference evidence="13 14" key="1">
    <citation type="submission" date="2016-10" db="EMBL/GenBank/DDBJ databases">
        <authorList>
            <person name="de Groot N.N."/>
        </authorList>
    </citation>
    <scope>NUCLEOTIDE SEQUENCE [LARGE SCALE GENOMIC DNA]</scope>
    <source>
        <strain evidence="13 14">DSM 20475</strain>
    </source>
</reference>
<keyword evidence="8 11" id="KW-0411">Iron-sulfur</keyword>
<accession>A0A1G6Z8J3</accession>
<evidence type="ECO:0000256" key="9">
    <source>
        <dbReference type="ARBA" id="ARBA00023239"/>
    </source>
</evidence>
<dbReference type="InterPro" id="IPR005130">
    <property type="entry name" value="Ser_deHydtase-like_asu"/>
</dbReference>
<dbReference type="STRING" id="2741.SAMN04489866_11221"/>
<keyword evidence="7 11" id="KW-0408">Iron</keyword>